<dbReference type="Pfam" id="PF05649">
    <property type="entry name" value="Peptidase_M13_N"/>
    <property type="match status" value="1"/>
</dbReference>
<keyword evidence="11" id="KW-1185">Reference proteome</keyword>
<keyword evidence="5" id="KW-0378">Hydrolase</keyword>
<keyword evidence="7" id="KW-0482">Metalloprotease</keyword>
<dbReference type="Proteomes" id="UP000618952">
    <property type="component" value="Unassembled WGS sequence"/>
</dbReference>
<dbReference type="Gene3D" id="1.10.1380.10">
    <property type="entry name" value="Neutral endopeptidase , domain2"/>
    <property type="match status" value="1"/>
</dbReference>
<dbReference type="InterPro" id="IPR000718">
    <property type="entry name" value="Peptidase_M13"/>
</dbReference>
<dbReference type="RefSeq" id="WP_187583926.1">
    <property type="nucleotide sequence ID" value="NZ_JACLHY010000007.1"/>
</dbReference>
<gene>
    <name evidence="10" type="ORF">H4O18_09650</name>
</gene>
<sequence>MNKLVFFPLLAFLIISCKNEPSNKNELQSEDKTVVFEGISEGIKPGDNFFDHVNKTWYDEAVIAEDQVGVGSYRFLNIPQQELLQNILDEVSSGNHAKGSIEQQVGDFYASGMDTIGIDLRGVTPILPILKRIDAIANIPMMMVFVAEQIKSGDYSMIAPYISPDQKNSSINILHFTQTGLGLPDRDYYFGEDPSVKKIQEAYKTYLATVFELVGVASAKQQANTVYAIEKQLAESHKTRLERRVVKENYHKLSVSGLDKTQSNIGWKTMLKNLGAEVDSVDVGQPAYYETLNSMLTSIPLKDWKVFLKANSIGSHDNILSTPFQDAAFEYSKVLSGQTQQQPRKLQMTRNVDQQIGFALGQLYVKRYFNEDAKKRALDLVNNFQKTLEKRIEQLDWMSDSTKLKAKDKLYAINKKIGYPDVWRTYDVEIDREKFFENVVALRQDEYQYELADLNKAPNRDQWHTTPSTVTAYYNPSLNEIVFPAGILQSPYFDLYADDAVNYGGIGMVIGHEFTHAFDDQGAQYDKNGNVSNWWTEDDYTKFKAKTQQIIDQYSDFTVLDSVHLKGALTVGENTADNGGIAIAYDAFKLTEQGQDTTKIGGFTPDQRFFLSIARIWRVKMRDEFLRNYVATDPHSPPMWRVNGPLMNFTPFYEAFEVKNGENNFKPESERIKIW</sequence>
<dbReference type="PROSITE" id="PS51885">
    <property type="entry name" value="NEPRILYSIN"/>
    <property type="match status" value="1"/>
</dbReference>
<proteinExistence type="inferred from homology"/>
<dbReference type="InterPro" id="IPR008753">
    <property type="entry name" value="Peptidase_M13_N"/>
</dbReference>
<dbReference type="CDD" id="cd08662">
    <property type="entry name" value="M13"/>
    <property type="match status" value="1"/>
</dbReference>
<dbReference type="InterPro" id="IPR024079">
    <property type="entry name" value="MetalloPept_cat_dom_sf"/>
</dbReference>
<dbReference type="PRINTS" id="PR00786">
    <property type="entry name" value="NEPRILYSIN"/>
</dbReference>
<name>A0ABR7QM47_9FLAO</name>
<evidence type="ECO:0000256" key="7">
    <source>
        <dbReference type="ARBA" id="ARBA00023049"/>
    </source>
</evidence>
<reference evidence="10 11" key="1">
    <citation type="submission" date="2020-08" db="EMBL/GenBank/DDBJ databases">
        <title>Arenibacter gaetbuli sp. nov., isolated from a sand dune.</title>
        <authorList>
            <person name="Park S."/>
            <person name="Yoon J.-H."/>
        </authorList>
    </citation>
    <scope>NUCLEOTIDE SEQUENCE [LARGE SCALE GENOMIC DNA]</scope>
    <source>
        <strain evidence="10 11">BSSL-BM3</strain>
    </source>
</reference>
<dbReference type="Gene3D" id="3.40.390.10">
    <property type="entry name" value="Collagenase (Catalytic Domain)"/>
    <property type="match status" value="1"/>
</dbReference>
<comment type="cofactor">
    <cofactor evidence="1">
        <name>Zn(2+)</name>
        <dbReference type="ChEBI" id="CHEBI:29105"/>
    </cofactor>
</comment>
<dbReference type="PANTHER" id="PTHR11733">
    <property type="entry name" value="ZINC METALLOPROTEASE FAMILY M13 NEPRILYSIN-RELATED"/>
    <property type="match status" value="1"/>
</dbReference>
<dbReference type="Pfam" id="PF01431">
    <property type="entry name" value="Peptidase_M13"/>
    <property type="match status" value="1"/>
</dbReference>
<organism evidence="10 11">
    <name type="scientific">Arenibacter arenosicollis</name>
    <dbReference type="NCBI Taxonomy" id="2762274"/>
    <lineage>
        <taxon>Bacteria</taxon>
        <taxon>Pseudomonadati</taxon>
        <taxon>Bacteroidota</taxon>
        <taxon>Flavobacteriia</taxon>
        <taxon>Flavobacteriales</taxon>
        <taxon>Flavobacteriaceae</taxon>
        <taxon>Arenibacter</taxon>
    </lineage>
</organism>
<dbReference type="InterPro" id="IPR042089">
    <property type="entry name" value="Peptidase_M13_dom_2"/>
</dbReference>
<comment type="similarity">
    <text evidence="2">Belongs to the peptidase M13 family.</text>
</comment>
<dbReference type="PANTHER" id="PTHR11733:SF167">
    <property type="entry name" value="FI17812P1-RELATED"/>
    <property type="match status" value="1"/>
</dbReference>
<comment type="caution">
    <text evidence="10">The sequence shown here is derived from an EMBL/GenBank/DDBJ whole genome shotgun (WGS) entry which is preliminary data.</text>
</comment>
<evidence type="ECO:0000259" key="8">
    <source>
        <dbReference type="Pfam" id="PF01431"/>
    </source>
</evidence>
<dbReference type="SUPFAM" id="SSF55486">
    <property type="entry name" value="Metalloproteases ('zincins'), catalytic domain"/>
    <property type="match status" value="1"/>
</dbReference>
<evidence type="ECO:0000259" key="9">
    <source>
        <dbReference type="Pfam" id="PF05649"/>
    </source>
</evidence>
<dbReference type="InterPro" id="IPR018497">
    <property type="entry name" value="Peptidase_M13_C"/>
</dbReference>
<accession>A0ABR7QM47</accession>
<feature type="domain" description="Peptidase M13 C-terminal" evidence="8">
    <location>
        <begin position="472"/>
        <end position="668"/>
    </location>
</feature>
<dbReference type="EMBL" id="JACLHY010000007">
    <property type="protein sequence ID" value="MBC8768256.1"/>
    <property type="molecule type" value="Genomic_DNA"/>
</dbReference>
<keyword evidence="6" id="KW-0862">Zinc</keyword>
<evidence type="ECO:0000256" key="2">
    <source>
        <dbReference type="ARBA" id="ARBA00007357"/>
    </source>
</evidence>
<evidence type="ECO:0000256" key="3">
    <source>
        <dbReference type="ARBA" id="ARBA00022670"/>
    </source>
</evidence>
<evidence type="ECO:0000256" key="6">
    <source>
        <dbReference type="ARBA" id="ARBA00022833"/>
    </source>
</evidence>
<evidence type="ECO:0000313" key="10">
    <source>
        <dbReference type="EMBL" id="MBC8768256.1"/>
    </source>
</evidence>
<keyword evidence="3" id="KW-0645">Protease</keyword>
<keyword evidence="4" id="KW-0479">Metal-binding</keyword>
<feature type="domain" description="Peptidase M13 N-terminal" evidence="9">
    <location>
        <begin position="45"/>
        <end position="420"/>
    </location>
</feature>
<dbReference type="PROSITE" id="PS51257">
    <property type="entry name" value="PROKAR_LIPOPROTEIN"/>
    <property type="match status" value="1"/>
</dbReference>
<evidence type="ECO:0000256" key="5">
    <source>
        <dbReference type="ARBA" id="ARBA00022801"/>
    </source>
</evidence>
<evidence type="ECO:0000256" key="4">
    <source>
        <dbReference type="ARBA" id="ARBA00022723"/>
    </source>
</evidence>
<evidence type="ECO:0000256" key="1">
    <source>
        <dbReference type="ARBA" id="ARBA00001947"/>
    </source>
</evidence>
<evidence type="ECO:0000313" key="11">
    <source>
        <dbReference type="Proteomes" id="UP000618952"/>
    </source>
</evidence>
<protein>
    <submittedName>
        <fullName evidence="10">M13 family metallopeptidase</fullName>
    </submittedName>
</protein>